<dbReference type="OrthoDB" id="9796521at2"/>
<reference evidence="3 4" key="1">
    <citation type="submission" date="2018-08" db="EMBL/GenBank/DDBJ databases">
        <title>Mucilaginibacter sp. MYSH2.</title>
        <authorList>
            <person name="Seo T."/>
        </authorList>
    </citation>
    <scope>NUCLEOTIDE SEQUENCE [LARGE SCALE GENOMIC DNA]</scope>
    <source>
        <strain evidence="3 4">MYSH2</strain>
    </source>
</reference>
<dbReference type="Gene3D" id="3.10.180.10">
    <property type="entry name" value="2,3-Dihydroxybiphenyl 1,2-Dioxygenase, domain 1"/>
    <property type="match status" value="1"/>
</dbReference>
<accession>A0A372NZY6</accession>
<proteinExistence type="predicted"/>
<dbReference type="PROSITE" id="PS51819">
    <property type="entry name" value="VOC"/>
    <property type="match status" value="1"/>
</dbReference>
<feature type="region of interest" description="Disordered" evidence="1">
    <location>
        <begin position="91"/>
        <end position="117"/>
    </location>
</feature>
<gene>
    <name evidence="3" type="ORF">D0C36_05895</name>
</gene>
<dbReference type="InterPro" id="IPR037523">
    <property type="entry name" value="VOC_core"/>
</dbReference>
<dbReference type="InterPro" id="IPR029068">
    <property type="entry name" value="Glyas_Bleomycin-R_OHBP_Dase"/>
</dbReference>
<keyword evidence="4" id="KW-1185">Reference proteome</keyword>
<sequence>MKAIDIISIPVTDQQRAKEFYIKFGFTLIVENPFQNGANWIQLGLPGGGTTITLVNWFPQLTPGCIAGYVIKCDDLDATLEGLKEKGIEAGNADKTPWGRFATVKDPDGNSWSLHGK</sequence>
<protein>
    <submittedName>
        <fullName evidence="3">Glyoxalase</fullName>
    </submittedName>
</protein>
<dbReference type="PANTHER" id="PTHR36437:SF2">
    <property type="entry name" value="GLYOXALASE_BLEOMYCIN RESISTANCE PROTEIN_DIOXYGENASE"/>
    <property type="match status" value="1"/>
</dbReference>
<feature type="domain" description="VOC" evidence="2">
    <location>
        <begin position="3"/>
        <end position="117"/>
    </location>
</feature>
<dbReference type="SUPFAM" id="SSF54593">
    <property type="entry name" value="Glyoxalase/Bleomycin resistance protein/Dihydroxybiphenyl dioxygenase"/>
    <property type="match status" value="1"/>
</dbReference>
<dbReference type="Pfam" id="PF00903">
    <property type="entry name" value="Glyoxalase"/>
    <property type="match status" value="1"/>
</dbReference>
<name>A0A372NZY6_9SPHI</name>
<evidence type="ECO:0000313" key="4">
    <source>
        <dbReference type="Proteomes" id="UP000264217"/>
    </source>
</evidence>
<evidence type="ECO:0000259" key="2">
    <source>
        <dbReference type="PROSITE" id="PS51819"/>
    </source>
</evidence>
<comment type="caution">
    <text evidence="3">The sequence shown here is derived from an EMBL/GenBank/DDBJ whole genome shotgun (WGS) entry which is preliminary data.</text>
</comment>
<dbReference type="AlphaFoldDB" id="A0A372NZY6"/>
<evidence type="ECO:0000313" key="3">
    <source>
        <dbReference type="EMBL" id="RFZ95057.1"/>
    </source>
</evidence>
<dbReference type="Proteomes" id="UP000264217">
    <property type="component" value="Unassembled WGS sequence"/>
</dbReference>
<dbReference type="InterPro" id="IPR004360">
    <property type="entry name" value="Glyas_Fos-R_dOase_dom"/>
</dbReference>
<dbReference type="EMBL" id="QWDC01000001">
    <property type="protein sequence ID" value="RFZ95057.1"/>
    <property type="molecule type" value="Genomic_DNA"/>
</dbReference>
<organism evidence="3 4">
    <name type="scientific">Mucilaginibacter conchicola</name>
    <dbReference type="NCBI Taxonomy" id="2303333"/>
    <lineage>
        <taxon>Bacteria</taxon>
        <taxon>Pseudomonadati</taxon>
        <taxon>Bacteroidota</taxon>
        <taxon>Sphingobacteriia</taxon>
        <taxon>Sphingobacteriales</taxon>
        <taxon>Sphingobacteriaceae</taxon>
        <taxon>Mucilaginibacter</taxon>
    </lineage>
</organism>
<evidence type="ECO:0000256" key="1">
    <source>
        <dbReference type="SAM" id="MobiDB-lite"/>
    </source>
</evidence>
<dbReference type="PANTHER" id="PTHR36437">
    <property type="entry name" value="GLYOXALASE/BLEOMYCIN RESISTANCE PROTEIN/DIOXYGENASE"/>
    <property type="match status" value="1"/>
</dbReference>